<feature type="domain" description="HTH luxR-type" evidence="4">
    <location>
        <begin position="127"/>
        <end position="192"/>
    </location>
</feature>
<dbReference type="SUPFAM" id="SSF46894">
    <property type="entry name" value="C-terminal effector domain of the bipartite response regulators"/>
    <property type="match status" value="1"/>
</dbReference>
<dbReference type="PROSITE" id="PS50110">
    <property type="entry name" value="RESPONSE_REGULATORY"/>
    <property type="match status" value="1"/>
</dbReference>
<dbReference type="InterPro" id="IPR000792">
    <property type="entry name" value="Tscrpt_reg_LuxR_C"/>
</dbReference>
<dbReference type="InterPro" id="IPR001789">
    <property type="entry name" value="Sig_transdc_resp-reg_receiver"/>
</dbReference>
<evidence type="ECO:0000256" key="2">
    <source>
        <dbReference type="ARBA" id="ARBA00023125"/>
    </source>
</evidence>
<dbReference type="EMBL" id="LS483254">
    <property type="protein sequence ID" value="SQD93170.1"/>
    <property type="molecule type" value="Genomic_DNA"/>
</dbReference>
<dbReference type="KEGG" id="bana:BARAN1_1148"/>
<dbReference type="CDD" id="cd06170">
    <property type="entry name" value="LuxR_C_like"/>
    <property type="match status" value="1"/>
</dbReference>
<dbReference type="PROSITE" id="PS00622">
    <property type="entry name" value="HTH_LUXR_1"/>
    <property type="match status" value="1"/>
</dbReference>
<dbReference type="InterPro" id="IPR011006">
    <property type="entry name" value="CheY-like_superfamily"/>
</dbReference>
<evidence type="ECO:0000313" key="6">
    <source>
        <dbReference type="EMBL" id="SQD93170.1"/>
    </source>
</evidence>
<dbReference type="AlphaFoldDB" id="A0A2X3L2Y1"/>
<keyword evidence="7" id="KW-1185">Reference proteome</keyword>
<dbReference type="InterPro" id="IPR016032">
    <property type="entry name" value="Sig_transdc_resp-reg_C-effctor"/>
</dbReference>
<feature type="domain" description="Response regulatory" evidence="5">
    <location>
        <begin position="5"/>
        <end position="118"/>
    </location>
</feature>
<dbReference type="GO" id="GO:0006355">
    <property type="term" value="P:regulation of DNA-templated transcription"/>
    <property type="evidence" value="ECO:0007669"/>
    <property type="project" value="InterPro"/>
</dbReference>
<dbReference type="Gene3D" id="3.40.50.2300">
    <property type="match status" value="1"/>
</dbReference>
<dbReference type="CDD" id="cd17535">
    <property type="entry name" value="REC_NarL-like"/>
    <property type="match status" value="1"/>
</dbReference>
<feature type="modified residue" description="4-aspartylphosphate" evidence="3">
    <location>
        <position position="55"/>
    </location>
</feature>
<dbReference type="PROSITE" id="PS50043">
    <property type="entry name" value="HTH_LUXR_2"/>
    <property type="match status" value="1"/>
</dbReference>
<organism evidence="6 7">
    <name type="scientific">Candidatus Bipolaricaulis anaerobius</name>
    <dbReference type="NCBI Taxonomy" id="2026885"/>
    <lineage>
        <taxon>Bacteria</taxon>
        <taxon>Candidatus Bipolaricaulota</taxon>
        <taxon>Candidatus Bipolaricaulia</taxon>
        <taxon>Candidatus Bipolaricaulales</taxon>
        <taxon>Candidatus Bipolaricaulaceae</taxon>
        <taxon>Candidatus Bipolaricaulis</taxon>
    </lineage>
</organism>
<dbReference type="SMART" id="SM00448">
    <property type="entry name" value="REC"/>
    <property type="match status" value="1"/>
</dbReference>
<dbReference type="SMART" id="SM00421">
    <property type="entry name" value="HTH_LUXR"/>
    <property type="match status" value="1"/>
</dbReference>
<dbReference type="InterPro" id="IPR058245">
    <property type="entry name" value="NreC/VraR/RcsB-like_REC"/>
</dbReference>
<reference evidence="7" key="1">
    <citation type="submission" date="2018-05" db="EMBL/GenBank/DDBJ databases">
        <authorList>
            <person name="Hao L."/>
        </authorList>
    </citation>
    <scope>NUCLEOTIDE SEQUENCE [LARGE SCALE GENOMIC DNA]</scope>
</reference>
<keyword evidence="1 3" id="KW-0597">Phosphoprotein</keyword>
<evidence type="ECO:0000256" key="3">
    <source>
        <dbReference type="PROSITE-ProRule" id="PRU00169"/>
    </source>
</evidence>
<dbReference type="GO" id="GO:0000160">
    <property type="term" value="P:phosphorelay signal transduction system"/>
    <property type="evidence" value="ECO:0007669"/>
    <property type="project" value="InterPro"/>
</dbReference>
<dbReference type="SUPFAM" id="SSF52172">
    <property type="entry name" value="CheY-like"/>
    <property type="match status" value="1"/>
</dbReference>
<evidence type="ECO:0000259" key="4">
    <source>
        <dbReference type="PROSITE" id="PS50043"/>
    </source>
</evidence>
<dbReference type="Gene3D" id="1.10.10.10">
    <property type="entry name" value="Winged helix-like DNA-binding domain superfamily/Winged helix DNA-binding domain"/>
    <property type="match status" value="1"/>
</dbReference>
<name>A0A2X3L2Y1_9BACT</name>
<protein>
    <submittedName>
        <fullName evidence="6">Two component transcriptional regulator, LuxR family</fullName>
    </submittedName>
</protein>
<evidence type="ECO:0000259" key="5">
    <source>
        <dbReference type="PROSITE" id="PS50110"/>
    </source>
</evidence>
<dbReference type="InterPro" id="IPR036388">
    <property type="entry name" value="WH-like_DNA-bd_sf"/>
</dbReference>
<dbReference type="GO" id="GO:0003677">
    <property type="term" value="F:DNA binding"/>
    <property type="evidence" value="ECO:0007669"/>
    <property type="project" value="UniProtKB-KW"/>
</dbReference>
<accession>A0A2X3L2Y1</accession>
<dbReference type="Proteomes" id="UP000249818">
    <property type="component" value="Chromosome BARAN1"/>
</dbReference>
<dbReference type="PRINTS" id="PR00038">
    <property type="entry name" value="HTHLUXR"/>
</dbReference>
<keyword evidence="2" id="KW-0238">DNA-binding</keyword>
<dbReference type="PANTHER" id="PTHR43214">
    <property type="entry name" value="TWO-COMPONENT RESPONSE REGULATOR"/>
    <property type="match status" value="1"/>
</dbReference>
<sequence length="206" mass="21977">MVPVRTAIVDDHTLVREGIARILTEAGFEVVGQAASGREGWRLVRDTSPDVAILDAALPELSGVDLCRRLRQRGVAVVVLSMFDDPEWRAEAARAGAAAYVLKGDPPAALVDAVRRAARGEVLLPPPPPDASSLTAREREVVQLVAEGKKTSEIAHLLSRSVATVRAHKASAMRKLGAHTTAALVRTALDRGLVCIPNYKGGHEHP</sequence>
<gene>
    <name evidence="6" type="ORF">BARAN1_1148</name>
</gene>
<evidence type="ECO:0000256" key="1">
    <source>
        <dbReference type="ARBA" id="ARBA00022553"/>
    </source>
</evidence>
<evidence type="ECO:0000313" key="7">
    <source>
        <dbReference type="Proteomes" id="UP000249818"/>
    </source>
</evidence>
<dbReference type="Pfam" id="PF00072">
    <property type="entry name" value="Response_reg"/>
    <property type="match status" value="1"/>
</dbReference>
<dbReference type="InterPro" id="IPR039420">
    <property type="entry name" value="WalR-like"/>
</dbReference>
<proteinExistence type="predicted"/>
<dbReference type="Pfam" id="PF00196">
    <property type="entry name" value="GerE"/>
    <property type="match status" value="1"/>
</dbReference>